<evidence type="ECO:0000256" key="7">
    <source>
        <dbReference type="RuleBase" id="RU003792"/>
    </source>
</evidence>
<gene>
    <name evidence="4 9" type="primary">truA</name>
    <name evidence="9" type="ORF">GCM10011416_13590</name>
</gene>
<evidence type="ECO:0000313" key="9">
    <source>
        <dbReference type="EMBL" id="GGG96967.1"/>
    </source>
</evidence>
<dbReference type="FunFam" id="3.30.70.580:FF:000001">
    <property type="entry name" value="tRNA pseudouridine synthase A"/>
    <property type="match status" value="1"/>
</dbReference>
<evidence type="ECO:0000256" key="5">
    <source>
        <dbReference type="PIRSR" id="PIRSR001430-1"/>
    </source>
</evidence>
<reference evidence="9" key="2">
    <citation type="submission" date="2020-09" db="EMBL/GenBank/DDBJ databases">
        <authorList>
            <person name="Sun Q."/>
            <person name="Zhou Y."/>
        </authorList>
    </citation>
    <scope>NUCLEOTIDE SEQUENCE</scope>
    <source>
        <strain evidence="9">CGMCC 1.15763</strain>
    </source>
</reference>
<feature type="domain" description="Pseudouridine synthase I TruA alpha/beta" evidence="8">
    <location>
        <begin position="140"/>
        <end position="242"/>
    </location>
</feature>
<dbReference type="InterPro" id="IPR020103">
    <property type="entry name" value="PsdUridine_synth_cat_dom_sf"/>
</dbReference>
<comment type="similarity">
    <text evidence="1 4 7">Belongs to the tRNA pseudouridine synthase TruA family.</text>
</comment>
<evidence type="ECO:0000256" key="3">
    <source>
        <dbReference type="ARBA" id="ARBA00023235"/>
    </source>
</evidence>
<dbReference type="EC" id="5.4.99.12" evidence="4"/>
<accession>A0A917HZ26</accession>
<protein>
    <recommendedName>
        <fullName evidence="4">tRNA pseudouridine synthase A</fullName>
        <ecNumber evidence="4">5.4.99.12</ecNumber>
    </recommendedName>
    <alternativeName>
        <fullName evidence="4">tRNA pseudouridine(38-40) synthase</fullName>
    </alternativeName>
    <alternativeName>
        <fullName evidence="4">tRNA pseudouridylate synthase I</fullName>
    </alternativeName>
    <alternativeName>
        <fullName evidence="4">tRNA-uridine isomerase I</fullName>
    </alternativeName>
</protein>
<dbReference type="InterPro" id="IPR020095">
    <property type="entry name" value="PsdUridine_synth_TruA_C"/>
</dbReference>
<dbReference type="PANTHER" id="PTHR11142">
    <property type="entry name" value="PSEUDOURIDYLATE SYNTHASE"/>
    <property type="match status" value="1"/>
</dbReference>
<comment type="function">
    <text evidence="4">Formation of pseudouridine at positions 38, 39 and 40 in the anticodon stem and loop of transfer RNAs.</text>
</comment>
<keyword evidence="3 4" id="KW-0413">Isomerase</keyword>
<comment type="subunit">
    <text evidence="4">Homodimer.</text>
</comment>
<dbReference type="SUPFAM" id="SSF55120">
    <property type="entry name" value="Pseudouridine synthase"/>
    <property type="match status" value="1"/>
</dbReference>
<dbReference type="InterPro" id="IPR020097">
    <property type="entry name" value="PsdUridine_synth_TruA_a/b_dom"/>
</dbReference>
<feature type="active site" description="Nucleophile" evidence="4 5">
    <location>
        <position position="51"/>
    </location>
</feature>
<comment type="caution">
    <text evidence="4">Lacks conserved residue(s) required for the propagation of feature annotation.</text>
</comment>
<dbReference type="Pfam" id="PF01416">
    <property type="entry name" value="PseudoU_synth_1"/>
    <property type="match status" value="1"/>
</dbReference>
<dbReference type="PIRSF" id="PIRSF001430">
    <property type="entry name" value="tRNA_psdUrid_synth"/>
    <property type="match status" value="1"/>
</dbReference>
<evidence type="ECO:0000256" key="2">
    <source>
        <dbReference type="ARBA" id="ARBA00022694"/>
    </source>
</evidence>
<feature type="binding site" evidence="4 6">
    <location>
        <position position="108"/>
    </location>
    <ligand>
        <name>substrate</name>
    </ligand>
</feature>
<dbReference type="RefSeq" id="WP_188598508.1">
    <property type="nucleotide sequence ID" value="NZ_BMJW01000001.1"/>
</dbReference>
<organism evidence="9 10">
    <name type="scientific">Polaribacter pacificus</name>
    <dbReference type="NCBI Taxonomy" id="1775173"/>
    <lineage>
        <taxon>Bacteria</taxon>
        <taxon>Pseudomonadati</taxon>
        <taxon>Bacteroidota</taxon>
        <taxon>Flavobacteriia</taxon>
        <taxon>Flavobacteriales</taxon>
        <taxon>Flavobacteriaceae</taxon>
    </lineage>
</organism>
<dbReference type="Proteomes" id="UP000633278">
    <property type="component" value="Unassembled WGS sequence"/>
</dbReference>
<name>A0A917HZ26_9FLAO</name>
<dbReference type="CDD" id="cd02570">
    <property type="entry name" value="PseudoU_synth_EcTruA"/>
    <property type="match status" value="1"/>
</dbReference>
<dbReference type="Gene3D" id="3.30.70.580">
    <property type="entry name" value="Pseudouridine synthase I, catalytic domain, N-terminal subdomain"/>
    <property type="match status" value="1"/>
</dbReference>
<proteinExistence type="inferred from homology"/>
<dbReference type="PANTHER" id="PTHR11142:SF0">
    <property type="entry name" value="TRNA PSEUDOURIDINE SYNTHASE-LIKE 1"/>
    <property type="match status" value="1"/>
</dbReference>
<keyword evidence="10" id="KW-1185">Reference proteome</keyword>
<dbReference type="InterPro" id="IPR020094">
    <property type="entry name" value="TruA/RsuA/RluB/E/F_N"/>
</dbReference>
<dbReference type="GO" id="GO:0003723">
    <property type="term" value="F:RNA binding"/>
    <property type="evidence" value="ECO:0007669"/>
    <property type="project" value="InterPro"/>
</dbReference>
<dbReference type="Gene3D" id="3.30.70.660">
    <property type="entry name" value="Pseudouridine synthase I, catalytic domain, C-terminal subdomain"/>
    <property type="match status" value="1"/>
</dbReference>
<comment type="catalytic activity">
    <reaction evidence="4 7">
        <text>uridine(38/39/40) in tRNA = pseudouridine(38/39/40) in tRNA</text>
        <dbReference type="Rhea" id="RHEA:22376"/>
        <dbReference type="Rhea" id="RHEA-COMP:10085"/>
        <dbReference type="Rhea" id="RHEA-COMP:10087"/>
        <dbReference type="ChEBI" id="CHEBI:65314"/>
        <dbReference type="ChEBI" id="CHEBI:65315"/>
        <dbReference type="EC" id="5.4.99.12"/>
    </reaction>
</comment>
<dbReference type="AlphaFoldDB" id="A0A917HZ26"/>
<evidence type="ECO:0000313" key="10">
    <source>
        <dbReference type="Proteomes" id="UP000633278"/>
    </source>
</evidence>
<evidence type="ECO:0000256" key="1">
    <source>
        <dbReference type="ARBA" id="ARBA00009375"/>
    </source>
</evidence>
<dbReference type="GO" id="GO:0160147">
    <property type="term" value="F:tRNA pseudouridine(38-40) synthase activity"/>
    <property type="evidence" value="ECO:0007669"/>
    <property type="project" value="UniProtKB-EC"/>
</dbReference>
<reference evidence="9" key="1">
    <citation type="journal article" date="2014" name="Int. J. Syst. Evol. Microbiol.">
        <title>Complete genome sequence of Corynebacterium casei LMG S-19264T (=DSM 44701T), isolated from a smear-ripened cheese.</title>
        <authorList>
            <consortium name="US DOE Joint Genome Institute (JGI-PGF)"/>
            <person name="Walter F."/>
            <person name="Albersmeier A."/>
            <person name="Kalinowski J."/>
            <person name="Ruckert C."/>
        </authorList>
    </citation>
    <scope>NUCLEOTIDE SEQUENCE</scope>
    <source>
        <strain evidence="9">CGMCC 1.15763</strain>
    </source>
</reference>
<comment type="caution">
    <text evidence="9">The sequence shown here is derived from an EMBL/GenBank/DDBJ whole genome shotgun (WGS) entry which is preliminary data.</text>
</comment>
<evidence type="ECO:0000256" key="4">
    <source>
        <dbReference type="HAMAP-Rule" id="MF_00171"/>
    </source>
</evidence>
<dbReference type="NCBIfam" id="TIGR00071">
    <property type="entry name" value="hisT_truA"/>
    <property type="match status" value="1"/>
</dbReference>
<dbReference type="HAMAP" id="MF_00171">
    <property type="entry name" value="TruA"/>
    <property type="match status" value="1"/>
</dbReference>
<dbReference type="EMBL" id="BMJW01000001">
    <property type="protein sequence ID" value="GGG96967.1"/>
    <property type="molecule type" value="Genomic_DNA"/>
</dbReference>
<evidence type="ECO:0000256" key="6">
    <source>
        <dbReference type="PIRSR" id="PIRSR001430-2"/>
    </source>
</evidence>
<dbReference type="InterPro" id="IPR001406">
    <property type="entry name" value="PsdUridine_synth_TruA"/>
</dbReference>
<dbReference type="GO" id="GO:0031119">
    <property type="term" value="P:tRNA pseudouridine synthesis"/>
    <property type="evidence" value="ECO:0007669"/>
    <property type="project" value="UniProtKB-UniRule"/>
</dbReference>
<sequence length="244" mass="28187">MRYFIELLYKGTNYHGWQIQPDMPSVQEVLTKAISTVLQEEISLVGAGRTDAGVHASQFFAHFDSLQELNDSFVFKFNSVLPKDIVVVNLFAFEREYHARFDAISRSYEYRIWLGRNPFLLDTTWQFSFKELDVERMNKAAKILLDHENFQAFSKVKTDVRTFNCEVTNAVWKKEGDELVFYITANRFLRNMVRAIVGTLLDVGVGKISIDDFRRIILSKDRGKAGLSVPAKGLFLTEVIYDFI</sequence>
<keyword evidence="2 4" id="KW-0819">tRNA processing</keyword>
<evidence type="ECO:0000259" key="8">
    <source>
        <dbReference type="Pfam" id="PF01416"/>
    </source>
</evidence>